<comment type="subcellular location">
    <subcellularLocation>
        <location evidence="1">Cytoplasm</location>
        <location evidence="1">Cytoskeleton</location>
        <location evidence="1">Microtubule organizing center</location>
        <location evidence="1">Centrosome</location>
    </subcellularLocation>
</comment>
<dbReference type="PANTHER" id="PTHR44281">
    <property type="entry name" value="SPINDLE ASSEMBLY ABNORMAL PROTEIN 6 HOMOLOG"/>
    <property type="match status" value="1"/>
</dbReference>
<dbReference type="CDD" id="cd10142">
    <property type="entry name" value="HD_SAS6_N"/>
    <property type="match status" value="1"/>
</dbReference>
<accession>A0A812Q9W4</accession>
<evidence type="ECO:0000256" key="2">
    <source>
        <dbReference type="ARBA" id="ARBA00022490"/>
    </source>
</evidence>
<sequence length="621" mass="68956">MRSAPREIDEEDSVQIFAEAVSVHIKPHGRDEFVAQLTVCLRPDNPAHPRNLLLELTDENDLLFYHSLMLGEGDYHSLRAEQRLLVDFQSFPEQLAVFLRRCCGTEVQGLPSLSSGSKMLAVLDCGPAGVSNFSIVESNHFRELTHIALQLRQGSDEVVKKHLAQKLRAARAEAASLGQRLATTSEALMQSQKQVNELTASARVVADERVRLEESLRTTHQRELRESKEEHVRAIAELQRSLTEERAQLESEHKQELRAALDRAQSAEGSVEELQRTRQSLAATGQGCRERLEVAERQVMEASQETSELRKQLKQLEELKFRHERDLSGLQVQLASVKEQLAVREQHASSQAAQIDEAVRERRMLEESLATVKKQAQSLEEKFNLSAQEIAKGNRIIQNLHQTSKEAKAKLRLKASELMQHEKTRLELEKAEELKKHALEEKGHELSRGKAREEKLQQDIEDLKRKLAEAHDVMKSNREVIEYLNRQLTERDLKALPGPASPWSTSDPTSAATLRVPGANSALSELLGKVDGLTATKKSPAPSIGFGTATTGLGMLSGLSMSAFSTPSPAKTSVLSATTSPSPPVSYSPNNQDEDASLRKPVVYKRPGTGSLEPTLRAAAV</sequence>
<proteinExistence type="predicted"/>
<keyword evidence="10" id="KW-1185">Reference proteome</keyword>
<evidence type="ECO:0000256" key="6">
    <source>
        <dbReference type="SAM" id="Coils"/>
    </source>
</evidence>
<dbReference type="OrthoDB" id="49058at2759"/>
<feature type="domain" description="Spindle assembly abnormal protein 6 N-terminal" evidence="8">
    <location>
        <begin position="48"/>
        <end position="151"/>
    </location>
</feature>
<dbReference type="InterPro" id="IPR038558">
    <property type="entry name" value="SAS-6_N_sf"/>
</dbReference>
<dbReference type="Proteomes" id="UP000604046">
    <property type="component" value="Unassembled WGS sequence"/>
</dbReference>
<keyword evidence="2" id="KW-0963">Cytoplasm</keyword>
<keyword evidence="4" id="KW-0206">Cytoskeleton</keyword>
<dbReference type="EMBL" id="CAJNDS010002228">
    <property type="protein sequence ID" value="CAE7382766.1"/>
    <property type="molecule type" value="Genomic_DNA"/>
</dbReference>
<name>A0A812Q9W4_9DINO</name>
<keyword evidence="5" id="KW-0131">Cell cycle</keyword>
<evidence type="ECO:0000256" key="1">
    <source>
        <dbReference type="ARBA" id="ARBA00004300"/>
    </source>
</evidence>
<dbReference type="SUPFAM" id="SSF57997">
    <property type="entry name" value="Tropomyosin"/>
    <property type="match status" value="1"/>
</dbReference>
<evidence type="ECO:0000313" key="10">
    <source>
        <dbReference type="Proteomes" id="UP000604046"/>
    </source>
</evidence>
<evidence type="ECO:0000256" key="3">
    <source>
        <dbReference type="ARBA" id="ARBA00023054"/>
    </source>
</evidence>
<protein>
    <submittedName>
        <fullName evidence="9">SASS6 protein</fullName>
    </submittedName>
</protein>
<comment type="caution">
    <text evidence="9">The sequence shown here is derived from an EMBL/GenBank/DDBJ whole genome shotgun (WGS) entry which is preliminary data.</text>
</comment>
<feature type="coiled-coil region" evidence="6">
    <location>
        <begin position="221"/>
        <end position="389"/>
    </location>
</feature>
<dbReference type="Gene3D" id="2.170.210.20">
    <property type="entry name" value="Spindle assembly abnormal protein 6, N-terminal domain"/>
    <property type="match status" value="1"/>
</dbReference>
<feature type="region of interest" description="Disordered" evidence="7">
    <location>
        <begin position="560"/>
        <end position="621"/>
    </location>
</feature>
<organism evidence="9 10">
    <name type="scientific">Symbiodinium natans</name>
    <dbReference type="NCBI Taxonomy" id="878477"/>
    <lineage>
        <taxon>Eukaryota</taxon>
        <taxon>Sar</taxon>
        <taxon>Alveolata</taxon>
        <taxon>Dinophyceae</taxon>
        <taxon>Suessiales</taxon>
        <taxon>Symbiodiniaceae</taxon>
        <taxon>Symbiodinium</taxon>
    </lineage>
</organism>
<dbReference type="InterPro" id="IPR032396">
    <property type="entry name" value="SAS-6_N"/>
</dbReference>
<keyword evidence="3 6" id="KW-0175">Coiled coil</keyword>
<reference evidence="9" key="1">
    <citation type="submission" date="2021-02" db="EMBL/GenBank/DDBJ databases">
        <authorList>
            <person name="Dougan E. K."/>
            <person name="Rhodes N."/>
            <person name="Thang M."/>
            <person name="Chan C."/>
        </authorList>
    </citation>
    <scope>NUCLEOTIDE SEQUENCE</scope>
</reference>
<dbReference type="PANTHER" id="PTHR44281:SF2">
    <property type="entry name" value="SPINDLE ASSEMBLY ABNORMAL PROTEIN 6 HOMOLOG"/>
    <property type="match status" value="1"/>
</dbReference>
<evidence type="ECO:0000259" key="8">
    <source>
        <dbReference type="Pfam" id="PF16531"/>
    </source>
</evidence>
<gene>
    <name evidence="9" type="primary">SASS6</name>
    <name evidence="9" type="ORF">SNAT2548_LOCUS20887</name>
</gene>
<evidence type="ECO:0000313" key="9">
    <source>
        <dbReference type="EMBL" id="CAE7382766.1"/>
    </source>
</evidence>
<feature type="coiled-coil region" evidence="6">
    <location>
        <begin position="421"/>
        <end position="480"/>
    </location>
</feature>
<feature type="compositionally biased region" description="Polar residues" evidence="7">
    <location>
        <begin position="560"/>
        <end position="571"/>
    </location>
</feature>
<evidence type="ECO:0000256" key="5">
    <source>
        <dbReference type="ARBA" id="ARBA00023306"/>
    </source>
</evidence>
<dbReference type="AlphaFoldDB" id="A0A812Q9W4"/>
<dbReference type="GO" id="GO:0005813">
    <property type="term" value="C:centrosome"/>
    <property type="evidence" value="ECO:0007669"/>
    <property type="project" value="UniProtKB-SubCell"/>
</dbReference>
<dbReference type="Pfam" id="PF16531">
    <property type="entry name" value="SAS-6_N"/>
    <property type="match status" value="1"/>
</dbReference>
<evidence type="ECO:0000256" key="4">
    <source>
        <dbReference type="ARBA" id="ARBA00023212"/>
    </source>
</evidence>
<evidence type="ECO:0000256" key="7">
    <source>
        <dbReference type="SAM" id="MobiDB-lite"/>
    </source>
</evidence>